<sequence length="193" mass="21529">MAKLGDLPCEMIIMICDLLWPRDAPIAKAMDLKKTSGIREMLGILTEGRKDVLNLLLAMRTRAEIDWGFNNRCWSMHVAAHYYAYQTIGIDTASMNLAGLVGLLRHLASRPQKCSSVRRLLLNVGCDAPPRSIKEIEIPSDDDIALVRKQAPRAGLAFDAGLWKDPSTPRTTGHPDNDRIIDEVSAKMRHNAR</sequence>
<protein>
    <submittedName>
        <fullName evidence="1">Uncharacterized protein</fullName>
    </submittedName>
</protein>
<dbReference type="Proteomes" id="UP000639643">
    <property type="component" value="Unassembled WGS sequence"/>
</dbReference>
<proteinExistence type="predicted"/>
<evidence type="ECO:0000313" key="2">
    <source>
        <dbReference type="Proteomes" id="UP000639643"/>
    </source>
</evidence>
<name>A0A8H6KAB5_9PEZI</name>
<gene>
    <name evidence="1" type="ORF">CMUS01_08913</name>
</gene>
<dbReference type="AlphaFoldDB" id="A0A8H6KAB5"/>
<evidence type="ECO:0000313" key="1">
    <source>
        <dbReference type="EMBL" id="KAF6827638.1"/>
    </source>
</evidence>
<keyword evidence="2" id="KW-1185">Reference proteome</keyword>
<accession>A0A8H6KAB5</accession>
<reference evidence="1" key="1">
    <citation type="journal article" date="2020" name="Phytopathology">
        <title>Genome Sequence Resources of Colletotrichum truncatum, C. plurivorum, C. musicola, and C. sojae: Four Species Pathogenic to Soybean (Glycine max).</title>
        <authorList>
            <person name="Rogerio F."/>
            <person name="Boufleur T.R."/>
            <person name="Ciampi-Guillardi M."/>
            <person name="Sukno S.A."/>
            <person name="Thon M.R."/>
            <person name="Massola Junior N.S."/>
            <person name="Baroncelli R."/>
        </authorList>
    </citation>
    <scope>NUCLEOTIDE SEQUENCE</scope>
    <source>
        <strain evidence="1">LFN0074</strain>
    </source>
</reference>
<comment type="caution">
    <text evidence="1">The sequence shown here is derived from an EMBL/GenBank/DDBJ whole genome shotgun (WGS) entry which is preliminary data.</text>
</comment>
<dbReference type="EMBL" id="WIGM01000362">
    <property type="protein sequence ID" value="KAF6827638.1"/>
    <property type="molecule type" value="Genomic_DNA"/>
</dbReference>
<feature type="non-terminal residue" evidence="1">
    <location>
        <position position="193"/>
    </location>
</feature>
<organism evidence="1 2">
    <name type="scientific">Colletotrichum musicola</name>
    <dbReference type="NCBI Taxonomy" id="2175873"/>
    <lineage>
        <taxon>Eukaryota</taxon>
        <taxon>Fungi</taxon>
        <taxon>Dikarya</taxon>
        <taxon>Ascomycota</taxon>
        <taxon>Pezizomycotina</taxon>
        <taxon>Sordariomycetes</taxon>
        <taxon>Hypocreomycetidae</taxon>
        <taxon>Glomerellales</taxon>
        <taxon>Glomerellaceae</taxon>
        <taxon>Colletotrichum</taxon>
        <taxon>Colletotrichum orchidearum species complex</taxon>
    </lineage>
</organism>